<sequence>MTSFVRSALPLVPAACSLTATDGRAQLTAWRRFDEAFAQGRDDADGVLTIHYARTEESVAELRRLVDVESRCCSFVRWDIRDAGDTLALVVTGDADQLRMLSI</sequence>
<name>A0ABT2GJJ3_9MICO</name>
<accession>A0ABT2GJJ3</accession>
<organism evidence="1 2">
    <name type="scientific">Herbiconiux gentiana</name>
    <dbReference type="NCBI Taxonomy" id="2970912"/>
    <lineage>
        <taxon>Bacteria</taxon>
        <taxon>Bacillati</taxon>
        <taxon>Actinomycetota</taxon>
        <taxon>Actinomycetes</taxon>
        <taxon>Micrococcales</taxon>
        <taxon>Microbacteriaceae</taxon>
        <taxon>Herbiconiux</taxon>
    </lineage>
</organism>
<protein>
    <submittedName>
        <fullName evidence="1">Uncharacterized protein</fullName>
    </submittedName>
</protein>
<dbReference type="Proteomes" id="UP001165580">
    <property type="component" value="Unassembled WGS sequence"/>
</dbReference>
<dbReference type="EMBL" id="JANTEZ010000012">
    <property type="protein sequence ID" value="MCS5716397.1"/>
    <property type="molecule type" value="Genomic_DNA"/>
</dbReference>
<proteinExistence type="predicted"/>
<keyword evidence="2" id="KW-1185">Reference proteome</keyword>
<evidence type="ECO:0000313" key="1">
    <source>
        <dbReference type="EMBL" id="MCS5716397.1"/>
    </source>
</evidence>
<comment type="caution">
    <text evidence="1">The sequence shown here is derived from an EMBL/GenBank/DDBJ whole genome shotgun (WGS) entry which is preliminary data.</text>
</comment>
<evidence type="ECO:0000313" key="2">
    <source>
        <dbReference type="Proteomes" id="UP001165580"/>
    </source>
</evidence>
<reference evidence="1" key="1">
    <citation type="submission" date="2022-08" db="EMBL/GenBank/DDBJ databases">
        <authorList>
            <person name="Deng Y."/>
            <person name="Han X.-F."/>
            <person name="Zhang Y.-Q."/>
        </authorList>
    </citation>
    <scope>NUCLEOTIDE SEQUENCE</scope>
    <source>
        <strain evidence="1">CPCC 205716</strain>
    </source>
</reference>
<gene>
    <name evidence="1" type="ORF">NVV95_17760</name>
</gene>